<sequence>MDLLYDLLPECRRFIEPLADIRLITKGYRIPLENFFHPFLRFSADGYTAHYYLDHKGKSADRFRGLLNEPDEVSLLEVRFEDAVLDSWKRQCSLSVENCTLWDCPSLRREYDILLAQTKNILKYDDVTFLKACARIATSIQEACMKFHYLAGLTD</sequence>
<evidence type="ECO:0000313" key="2">
    <source>
        <dbReference type="Proteomes" id="UP000777265"/>
    </source>
</evidence>
<dbReference type="EMBL" id="JAAYEE010000101">
    <property type="protein sequence ID" value="NLW35041.1"/>
    <property type="molecule type" value="Genomic_DNA"/>
</dbReference>
<name>A0A971S0F9_9BACT</name>
<dbReference type="Proteomes" id="UP000777265">
    <property type="component" value="Unassembled WGS sequence"/>
</dbReference>
<evidence type="ECO:0000313" key="1">
    <source>
        <dbReference type="EMBL" id="NLW35041.1"/>
    </source>
</evidence>
<gene>
    <name evidence="1" type="ORF">GXY80_06100</name>
</gene>
<comment type="caution">
    <text evidence="1">The sequence shown here is derived from an EMBL/GenBank/DDBJ whole genome shotgun (WGS) entry which is preliminary data.</text>
</comment>
<reference evidence="1" key="2">
    <citation type="submission" date="2020-01" db="EMBL/GenBank/DDBJ databases">
        <authorList>
            <person name="Campanaro S."/>
        </authorList>
    </citation>
    <scope>NUCLEOTIDE SEQUENCE</scope>
    <source>
        <strain evidence="1">AS06rmzACSIP_7</strain>
    </source>
</reference>
<proteinExistence type="predicted"/>
<protein>
    <submittedName>
        <fullName evidence="1">Uncharacterized protein</fullName>
    </submittedName>
</protein>
<organism evidence="1 2">
    <name type="scientific">Syntrophorhabdus aromaticivorans</name>
    <dbReference type="NCBI Taxonomy" id="328301"/>
    <lineage>
        <taxon>Bacteria</taxon>
        <taxon>Pseudomonadati</taxon>
        <taxon>Thermodesulfobacteriota</taxon>
        <taxon>Syntrophorhabdia</taxon>
        <taxon>Syntrophorhabdales</taxon>
        <taxon>Syntrophorhabdaceae</taxon>
        <taxon>Syntrophorhabdus</taxon>
    </lineage>
</organism>
<reference evidence="1" key="1">
    <citation type="journal article" date="2020" name="Biotechnol. Biofuels">
        <title>New insights from the biogas microbiome by comprehensive genome-resolved metagenomics of nearly 1600 species originating from multiple anaerobic digesters.</title>
        <authorList>
            <person name="Campanaro S."/>
            <person name="Treu L."/>
            <person name="Rodriguez-R L.M."/>
            <person name="Kovalovszki A."/>
            <person name="Ziels R.M."/>
            <person name="Maus I."/>
            <person name="Zhu X."/>
            <person name="Kougias P.G."/>
            <person name="Basile A."/>
            <person name="Luo G."/>
            <person name="Schluter A."/>
            <person name="Konstantinidis K.T."/>
            <person name="Angelidaki I."/>
        </authorList>
    </citation>
    <scope>NUCLEOTIDE SEQUENCE</scope>
    <source>
        <strain evidence="1">AS06rmzACSIP_7</strain>
    </source>
</reference>
<accession>A0A971S0F9</accession>
<dbReference type="AlphaFoldDB" id="A0A971S0F9"/>